<name>A0A1H2URJ9_9FLAO</name>
<proteinExistence type="predicted"/>
<keyword evidence="2" id="KW-1185">Reference proteome</keyword>
<dbReference type="EMBL" id="FNMY01000002">
    <property type="protein sequence ID" value="SDW58184.1"/>
    <property type="molecule type" value="Genomic_DNA"/>
</dbReference>
<reference evidence="2" key="1">
    <citation type="submission" date="2016-10" db="EMBL/GenBank/DDBJ databases">
        <authorList>
            <person name="Varghese N."/>
            <person name="Submissions S."/>
        </authorList>
    </citation>
    <scope>NUCLEOTIDE SEQUENCE [LARGE SCALE GENOMIC DNA]</scope>
    <source>
        <strain evidence="2">DSM 25030</strain>
    </source>
</reference>
<dbReference type="RefSeq" id="WP_090292439.1">
    <property type="nucleotide sequence ID" value="NZ_FNKI01000001.1"/>
</dbReference>
<organism evidence="1 2">
    <name type="scientific">Flagellimonas zhangzhouensis</name>
    <dbReference type="NCBI Taxonomy" id="1073328"/>
    <lineage>
        <taxon>Bacteria</taxon>
        <taxon>Pseudomonadati</taxon>
        <taxon>Bacteroidota</taxon>
        <taxon>Flavobacteriia</taxon>
        <taxon>Flavobacteriales</taxon>
        <taxon>Flavobacteriaceae</taxon>
        <taxon>Flagellimonas</taxon>
    </lineage>
</organism>
<gene>
    <name evidence="1" type="ORF">SAMN04487892_1701</name>
</gene>
<evidence type="ECO:0000313" key="1">
    <source>
        <dbReference type="EMBL" id="SDW58184.1"/>
    </source>
</evidence>
<sequence>MKETHFEKLVRIGNTLIEGPNVIFNSIGQDWLEKDLQIIFHYPENGRLESFSIWSDDTMNKEKGFLQPMIRNLTWDRRKDLDRAQKEPSTIFPKVDIQLGSIKKEMSQELNEKFVQLQHSMIRNLEYVPYKIPTTRDSAEIKINFEKPFVDFSVFFRNGVQTLEFSSCVNHENILLRELNQMKKILLECINLVKLSDWVEKYSDLTESFLNGKTMEWNYSKDLKEVEPF</sequence>
<dbReference type="AlphaFoldDB" id="A0A1H2URJ9"/>
<dbReference type="STRING" id="1073328.SAMN05216294_0591"/>
<protein>
    <submittedName>
        <fullName evidence="1">Uncharacterized protein</fullName>
    </submittedName>
</protein>
<evidence type="ECO:0000313" key="2">
    <source>
        <dbReference type="Proteomes" id="UP000199592"/>
    </source>
</evidence>
<accession>A0A1H2URJ9</accession>
<dbReference type="OrthoDB" id="8774519at2"/>
<dbReference type="Proteomes" id="UP000199592">
    <property type="component" value="Unassembled WGS sequence"/>
</dbReference>